<keyword evidence="1" id="KW-0969">Cilium</keyword>
<comment type="caution">
    <text evidence="1">The sequence shown here is derived from an EMBL/GenBank/DDBJ whole genome shotgun (WGS) entry which is preliminary data.</text>
</comment>
<organism evidence="1 2">
    <name type="scientific">Photobacterium damselae subsp. damselae</name>
    <name type="common">Listonella damsela</name>
    <dbReference type="NCBI Taxonomy" id="85581"/>
    <lineage>
        <taxon>Bacteria</taxon>
        <taxon>Pseudomonadati</taxon>
        <taxon>Pseudomonadota</taxon>
        <taxon>Gammaproteobacteria</taxon>
        <taxon>Vibrionales</taxon>
        <taxon>Vibrionaceae</taxon>
        <taxon>Photobacterium</taxon>
    </lineage>
</organism>
<accession>A0A850QVC7</accession>
<dbReference type="Proteomes" id="UP000533429">
    <property type="component" value="Unassembled WGS sequence"/>
</dbReference>
<dbReference type="AlphaFoldDB" id="A0A850QVC7"/>
<proteinExistence type="predicted"/>
<gene>
    <name evidence="1" type="ORF">HWA77_20020</name>
</gene>
<dbReference type="EMBL" id="JABXOR010001281">
    <property type="protein sequence ID" value="NVP02502.1"/>
    <property type="molecule type" value="Genomic_DNA"/>
</dbReference>
<feature type="non-terminal residue" evidence="1">
    <location>
        <position position="56"/>
    </location>
</feature>
<sequence length="56" mass="6134">MKIKRFFAKDMRTALNEVKEELGSDAVIMSNKKVTGGVEIVAAVDPDSHPEPMKSS</sequence>
<keyword evidence="1" id="KW-0282">Flagellum</keyword>
<reference evidence="1 2" key="1">
    <citation type="submission" date="2020-06" db="EMBL/GenBank/DDBJ databases">
        <title>Photobacterium damselae subsp. damselae comparative genomics.</title>
        <authorList>
            <person name="Osorio C.R."/>
        </authorList>
    </citation>
    <scope>NUCLEOTIDE SEQUENCE [LARGE SCALE GENOMIC DNA]</scope>
    <source>
        <strain evidence="1 2">TW250/03</strain>
    </source>
</reference>
<name>A0A850QVC7_PHODD</name>
<protein>
    <submittedName>
        <fullName evidence="1">Flagellar biosynthesis protein FlhF</fullName>
    </submittedName>
</protein>
<keyword evidence="1" id="KW-0966">Cell projection</keyword>
<evidence type="ECO:0000313" key="2">
    <source>
        <dbReference type="Proteomes" id="UP000533429"/>
    </source>
</evidence>
<evidence type="ECO:0000313" key="1">
    <source>
        <dbReference type="EMBL" id="NVP02502.1"/>
    </source>
</evidence>